<dbReference type="EMBL" id="JBHTAP010000002">
    <property type="protein sequence ID" value="MFC7236672.1"/>
    <property type="molecule type" value="Genomic_DNA"/>
</dbReference>
<evidence type="ECO:0000313" key="2">
    <source>
        <dbReference type="EMBL" id="MFC7236585.1"/>
    </source>
</evidence>
<evidence type="ECO:0000256" key="1">
    <source>
        <dbReference type="SAM" id="Phobius"/>
    </source>
</evidence>
<feature type="transmembrane region" description="Helical" evidence="1">
    <location>
        <begin position="145"/>
        <end position="166"/>
    </location>
</feature>
<reference evidence="3" key="3">
    <citation type="submission" date="2024-09" db="EMBL/GenBank/DDBJ databases">
        <authorList>
            <person name="Sun Q."/>
        </authorList>
    </citation>
    <scope>NUCLEOTIDE SEQUENCE</scope>
    <source>
        <strain evidence="3">CCM 7403</strain>
    </source>
</reference>
<evidence type="ECO:0000313" key="4">
    <source>
        <dbReference type="Proteomes" id="UP001596398"/>
    </source>
</evidence>
<comment type="caution">
    <text evidence="3">The sequence shown here is derived from an EMBL/GenBank/DDBJ whole genome shotgun (WGS) entry which is preliminary data.</text>
</comment>
<evidence type="ECO:0000313" key="3">
    <source>
        <dbReference type="EMBL" id="MFC7236672.1"/>
    </source>
</evidence>
<dbReference type="GeneID" id="79268410"/>
<reference evidence="3" key="1">
    <citation type="journal article" date="2014" name="Int. J. Syst. Evol. Microbiol.">
        <title>Complete genome sequence of Corynebacterium casei LMG S-19264T (=DSM 44701T), isolated from a smear-ripened cheese.</title>
        <authorList>
            <consortium name="US DOE Joint Genome Institute (JGI-PGF)"/>
            <person name="Walter F."/>
            <person name="Albersmeier A."/>
            <person name="Kalinowski J."/>
            <person name="Ruckert C."/>
        </authorList>
    </citation>
    <scope>NUCLEOTIDE SEQUENCE [LARGE SCALE GENOMIC DNA]</scope>
    <source>
        <strain evidence="3">CCM 7403</strain>
    </source>
</reference>
<dbReference type="EMBL" id="JBHTAP010000002">
    <property type="protein sequence ID" value="MFC7236585.1"/>
    <property type="molecule type" value="Genomic_DNA"/>
</dbReference>
<gene>
    <name evidence="2" type="ORF">ACFQJ4_14890</name>
    <name evidence="3" type="ORF">ACFQJ4_15335</name>
</gene>
<dbReference type="RefSeq" id="WP_276236264.1">
    <property type="nucleotide sequence ID" value="NZ_CP119803.1"/>
</dbReference>
<protein>
    <submittedName>
        <fullName evidence="3">Uncharacterized protein</fullName>
    </submittedName>
</protein>
<feature type="transmembrane region" description="Helical" evidence="1">
    <location>
        <begin position="97"/>
        <end position="114"/>
    </location>
</feature>
<proteinExistence type="predicted"/>
<dbReference type="Proteomes" id="UP001596398">
    <property type="component" value="Unassembled WGS sequence"/>
</dbReference>
<sequence length="170" mass="17339">MASDEELQAPEGGDGTAHDSVSFVTGGWSWSPGGSTAALKTSIENGTVLPSVRLIGGITNRGPLGVLTAFVFTPLSLLALVITQFASDTATQLSRLVGGYFDGVAGLFGLAFIGEAGPFPVTTPGLVGVAQRAFTATAHAVTQPAFGFVVAVALTLVIGFIVNLVIQYVR</sequence>
<name>A0ABD5ZTD3_9EURY</name>
<accession>A0ABD5ZTD3</accession>
<keyword evidence="1" id="KW-0472">Membrane</keyword>
<keyword evidence="1" id="KW-0812">Transmembrane</keyword>
<organism evidence="3 4">
    <name type="scientific">Halosegnis marinus</name>
    <dbReference type="NCBI Taxonomy" id="3034023"/>
    <lineage>
        <taxon>Archaea</taxon>
        <taxon>Methanobacteriati</taxon>
        <taxon>Methanobacteriota</taxon>
        <taxon>Stenosarchaea group</taxon>
        <taxon>Halobacteria</taxon>
        <taxon>Halobacteriales</taxon>
        <taxon>Natronomonadaceae</taxon>
        <taxon>Halosegnis</taxon>
    </lineage>
</organism>
<keyword evidence="1" id="KW-1133">Transmembrane helix</keyword>
<keyword evidence="4" id="KW-1185">Reference proteome</keyword>
<reference evidence="4" key="2">
    <citation type="journal article" date="2019" name="Int. J. Syst. Evol. Microbiol.">
        <title>The Global Catalogue of Microorganisms (GCM) 10K type strain sequencing project: providing services to taxonomists for standard genome sequencing and annotation.</title>
        <authorList>
            <consortium name="The Broad Institute Genomics Platform"/>
            <consortium name="The Broad Institute Genome Sequencing Center for Infectious Disease"/>
            <person name="Wu L."/>
            <person name="Ma J."/>
        </authorList>
    </citation>
    <scope>NUCLEOTIDE SEQUENCE [LARGE SCALE GENOMIC DNA]</scope>
    <source>
        <strain evidence="4">DT85</strain>
    </source>
</reference>
<feature type="transmembrane region" description="Helical" evidence="1">
    <location>
        <begin position="64"/>
        <end position="85"/>
    </location>
</feature>
<dbReference type="AlphaFoldDB" id="A0ABD5ZTD3"/>